<dbReference type="PANTHER" id="PTHR30193">
    <property type="entry name" value="ABC TRANSPORTER PERMEASE PROTEIN"/>
    <property type="match status" value="1"/>
</dbReference>
<dbReference type="EMBL" id="VCIW01000030">
    <property type="protein sequence ID" value="TLS48712.1"/>
    <property type="molecule type" value="Genomic_DNA"/>
</dbReference>
<keyword evidence="3" id="KW-1003">Cell membrane</keyword>
<dbReference type="Proteomes" id="UP000309676">
    <property type="component" value="Unassembled WGS sequence"/>
</dbReference>
<feature type="transmembrane region" description="Helical" evidence="7">
    <location>
        <begin position="267"/>
        <end position="288"/>
    </location>
</feature>
<comment type="subcellular location">
    <subcellularLocation>
        <location evidence="1 7">Cell membrane</location>
        <topology evidence="1 7">Multi-pass membrane protein</topology>
    </subcellularLocation>
</comment>
<feature type="transmembrane region" description="Helical" evidence="7">
    <location>
        <begin position="20"/>
        <end position="42"/>
    </location>
</feature>
<keyword evidence="6 7" id="KW-0472">Membrane</keyword>
<feature type="transmembrane region" description="Helical" evidence="7">
    <location>
        <begin position="234"/>
        <end position="255"/>
    </location>
</feature>
<dbReference type="Gene3D" id="1.10.3720.10">
    <property type="entry name" value="MetI-like"/>
    <property type="match status" value="1"/>
</dbReference>
<evidence type="ECO:0000256" key="4">
    <source>
        <dbReference type="ARBA" id="ARBA00022692"/>
    </source>
</evidence>
<feature type="transmembrane region" description="Helical" evidence="7">
    <location>
        <begin position="113"/>
        <end position="133"/>
    </location>
</feature>
<dbReference type="RefSeq" id="WP_138197880.1">
    <property type="nucleotide sequence ID" value="NZ_VCIW01000030.1"/>
</dbReference>
<dbReference type="GO" id="GO:0005886">
    <property type="term" value="C:plasma membrane"/>
    <property type="evidence" value="ECO:0007669"/>
    <property type="project" value="UniProtKB-SubCell"/>
</dbReference>
<protein>
    <submittedName>
        <fullName evidence="9">Sugar ABC transporter permease</fullName>
    </submittedName>
</protein>
<dbReference type="SUPFAM" id="SSF161098">
    <property type="entry name" value="MetI-like"/>
    <property type="match status" value="1"/>
</dbReference>
<dbReference type="OrthoDB" id="9788108at2"/>
<sequence length="303" mass="34296">MRNRTFKMNMRTKEAINGYLFFSPWLIGLIFFLGGPILYSLYLSFTSYNMLSPPKWVGTLNYRILFSEDPLFWESLYNTLYYVAFSVPLSTVAGVLMAVLLNQKVKGIGVWRTIFYLPSVVSIIVVSLLWQWIFDPSFGLINSALAQIGIEGPGWLQDRVWSKPSLIIMSLWGVGGGMIIYLAGLQGISRELYEAATVDGAGRMRQFFNITIPMLTPTIFFNLIMGVLGGFQVFVQAFIMTGGGPVNSTMFYALYLYNKAFRDLQMGYASAMAWVLLVISLMFTLLILRTSKSWVYYEGADHK</sequence>
<keyword evidence="10" id="KW-1185">Reference proteome</keyword>
<dbReference type="PROSITE" id="PS50928">
    <property type="entry name" value="ABC_TM1"/>
    <property type="match status" value="1"/>
</dbReference>
<evidence type="ECO:0000256" key="2">
    <source>
        <dbReference type="ARBA" id="ARBA00022448"/>
    </source>
</evidence>
<keyword evidence="2 7" id="KW-0813">Transport</keyword>
<evidence type="ECO:0000256" key="6">
    <source>
        <dbReference type="ARBA" id="ARBA00023136"/>
    </source>
</evidence>
<proteinExistence type="inferred from homology"/>
<dbReference type="Pfam" id="PF00528">
    <property type="entry name" value="BPD_transp_1"/>
    <property type="match status" value="1"/>
</dbReference>
<dbReference type="AlphaFoldDB" id="A0A5R9FXF8"/>
<name>A0A5R9FXF8_9BACL</name>
<comment type="caution">
    <text evidence="9">The sequence shown here is derived from an EMBL/GenBank/DDBJ whole genome shotgun (WGS) entry which is preliminary data.</text>
</comment>
<evidence type="ECO:0000256" key="3">
    <source>
        <dbReference type="ARBA" id="ARBA00022475"/>
    </source>
</evidence>
<dbReference type="PANTHER" id="PTHR30193:SF1">
    <property type="entry name" value="ABC TRANSPORTER PERMEASE PROTEIN YESP-RELATED"/>
    <property type="match status" value="1"/>
</dbReference>
<accession>A0A5R9FXF8</accession>
<comment type="similarity">
    <text evidence="7">Belongs to the binding-protein-dependent transport system permease family.</text>
</comment>
<dbReference type="InterPro" id="IPR035906">
    <property type="entry name" value="MetI-like_sf"/>
</dbReference>
<reference evidence="9 10" key="1">
    <citation type="submission" date="2019-05" db="EMBL/GenBank/DDBJ databases">
        <authorList>
            <person name="Narsing Rao M.P."/>
            <person name="Li W.J."/>
        </authorList>
    </citation>
    <scope>NUCLEOTIDE SEQUENCE [LARGE SCALE GENOMIC DNA]</scope>
    <source>
        <strain evidence="9 10">SYSU_K30003</strain>
    </source>
</reference>
<feature type="transmembrane region" description="Helical" evidence="7">
    <location>
        <begin position="206"/>
        <end position="228"/>
    </location>
</feature>
<evidence type="ECO:0000313" key="9">
    <source>
        <dbReference type="EMBL" id="TLS48712.1"/>
    </source>
</evidence>
<dbReference type="GO" id="GO:0055085">
    <property type="term" value="P:transmembrane transport"/>
    <property type="evidence" value="ECO:0007669"/>
    <property type="project" value="InterPro"/>
</dbReference>
<keyword evidence="5 7" id="KW-1133">Transmembrane helix</keyword>
<feature type="transmembrane region" description="Helical" evidence="7">
    <location>
        <begin position="166"/>
        <end position="185"/>
    </location>
</feature>
<evidence type="ECO:0000256" key="5">
    <source>
        <dbReference type="ARBA" id="ARBA00022989"/>
    </source>
</evidence>
<dbReference type="InterPro" id="IPR051393">
    <property type="entry name" value="ABC_transporter_permease"/>
</dbReference>
<evidence type="ECO:0000259" key="8">
    <source>
        <dbReference type="PROSITE" id="PS50928"/>
    </source>
</evidence>
<evidence type="ECO:0000256" key="7">
    <source>
        <dbReference type="RuleBase" id="RU363032"/>
    </source>
</evidence>
<dbReference type="InterPro" id="IPR000515">
    <property type="entry name" value="MetI-like"/>
</dbReference>
<evidence type="ECO:0000256" key="1">
    <source>
        <dbReference type="ARBA" id="ARBA00004651"/>
    </source>
</evidence>
<dbReference type="CDD" id="cd06261">
    <property type="entry name" value="TM_PBP2"/>
    <property type="match status" value="1"/>
</dbReference>
<feature type="domain" description="ABC transmembrane type-1" evidence="8">
    <location>
        <begin position="76"/>
        <end position="287"/>
    </location>
</feature>
<evidence type="ECO:0000313" key="10">
    <source>
        <dbReference type="Proteomes" id="UP000309676"/>
    </source>
</evidence>
<gene>
    <name evidence="9" type="ORF">FE782_29165</name>
</gene>
<feature type="transmembrane region" description="Helical" evidence="7">
    <location>
        <begin position="80"/>
        <end position="101"/>
    </location>
</feature>
<keyword evidence="4 7" id="KW-0812">Transmembrane</keyword>
<organism evidence="9 10">
    <name type="scientific">Paenibacillus antri</name>
    <dbReference type="NCBI Taxonomy" id="2582848"/>
    <lineage>
        <taxon>Bacteria</taxon>
        <taxon>Bacillati</taxon>
        <taxon>Bacillota</taxon>
        <taxon>Bacilli</taxon>
        <taxon>Bacillales</taxon>
        <taxon>Paenibacillaceae</taxon>
        <taxon>Paenibacillus</taxon>
    </lineage>
</organism>